<gene>
    <name evidence="4" type="ORF">KHM83_03580</name>
</gene>
<evidence type="ECO:0000256" key="1">
    <source>
        <dbReference type="ARBA" id="ARBA00022741"/>
    </source>
</evidence>
<dbReference type="InterPro" id="IPR041664">
    <property type="entry name" value="AAA_16"/>
</dbReference>
<dbReference type="SMART" id="SM01043">
    <property type="entry name" value="BTAD"/>
    <property type="match status" value="1"/>
</dbReference>
<sequence>MLHIRLFDKPRVTKDDEVLAISLKKSEAVLYYIIYQGRATRDELIDLIWQEVDVATAKKNLRNCLYRLKRDLGIDIFRTPGKNIITLNASLVATDRDDAQAFLETYQGSFLDSFILSDSPGFEQWVRQTNQSLQQRYMQMGKQLVEQLLSPNNVLSADEAARARHIAKTMCAIDPFDESNVRLMMRVYQGMGHYHAAIDVYESAKTLLADELGITPERETTACFYQVVNSRNAAESEKRLYGRKKELERMLQATGHVIVVGEAGVGKTALVTAYCHHLEVDNEILMTTCYQMETAFNLKPWDELLHQIYERYAAKLMLKQPVMQVLSRTFPSFLAYVDTTQMEHFSSLSFAFVEKIVCDMLERIASQVHLMLYFEDLQWMDDASMRLMTTVALKCSSLRIIGTMRNEYSNAFDQMRKTLLAYKKLTILPLERFNRVQSYDFIDYRASDQVREAVKSRIFEESEGNAFFIVEMLRLAPEQLNDTHLGDMLGARFLGLPPEAEKVMYLITPFFDYASYEMLKRLYAGDEENLIEAIQVLKNRFIIKETLKDGDLQYAFTHHKLRTYLYDSMPALKRRRLHLHIAEAWTEQPRNDVAVLQRLVYHYQAADDIVGHLTYYLAYLETYFDFSHELYPEMTGYKMEPFDDRPELSFNTLKRLIDKAHAKGMTIASLESKYHLMYGRYLIRQGYYDVGLREIDQLIQSASAVGDASLIFKGYVQRMYHAIQVGDESCMTDAIDQMSAMSPEGKSKAILVRFQGVHAMLLGANKQARHYFKESIARFESLPSPERYRLNIAAAYNYISETYRNETRYEAALQSAQKAIAMCEQGSILRGLSIFNANAGIAAFMMADEERAKAHFEAALQNYEQIDTLWRRSDTEAYLGLIYSRSGDLPMAAKMLVQAEKHAHPIDNPSTANVIEQLRAAMAEKVG</sequence>
<keyword evidence="1" id="KW-0547">Nucleotide-binding</keyword>
<keyword evidence="2" id="KW-0067">ATP-binding</keyword>
<organism evidence="4 5">
    <name type="scientific">Fusibacter paucivorans</name>
    <dbReference type="NCBI Taxonomy" id="76009"/>
    <lineage>
        <taxon>Bacteria</taxon>
        <taxon>Bacillati</taxon>
        <taxon>Bacillota</taxon>
        <taxon>Clostridia</taxon>
        <taxon>Eubacteriales</taxon>
        <taxon>Eubacteriales Family XII. Incertae Sedis</taxon>
        <taxon>Fusibacter</taxon>
    </lineage>
</organism>
<dbReference type="RefSeq" id="WP_213235543.1">
    <property type="nucleotide sequence ID" value="NZ_JAHBCL010000005.1"/>
</dbReference>
<comment type="caution">
    <text evidence="4">The sequence shown here is derived from an EMBL/GenBank/DDBJ whole genome shotgun (WGS) entry which is preliminary data.</text>
</comment>
<dbReference type="EMBL" id="JAHBCL010000005">
    <property type="protein sequence ID" value="MBS7525754.1"/>
    <property type="molecule type" value="Genomic_DNA"/>
</dbReference>
<dbReference type="Gene3D" id="1.25.40.10">
    <property type="entry name" value="Tetratricopeptide repeat domain"/>
    <property type="match status" value="2"/>
</dbReference>
<dbReference type="PANTHER" id="PTHR16305">
    <property type="entry name" value="TESTICULAR SOLUBLE ADENYLYL CYCLASE"/>
    <property type="match status" value="1"/>
</dbReference>
<accession>A0ABS5PMX8</accession>
<dbReference type="InterPro" id="IPR005158">
    <property type="entry name" value="BTAD"/>
</dbReference>
<dbReference type="Pfam" id="PF13191">
    <property type="entry name" value="AAA_16"/>
    <property type="match status" value="1"/>
</dbReference>
<feature type="domain" description="Bacterial transcriptional activator" evidence="3">
    <location>
        <begin position="94"/>
        <end position="228"/>
    </location>
</feature>
<dbReference type="InterPro" id="IPR011990">
    <property type="entry name" value="TPR-like_helical_dom_sf"/>
</dbReference>
<dbReference type="Proteomes" id="UP000746471">
    <property type="component" value="Unassembled WGS sequence"/>
</dbReference>
<dbReference type="PANTHER" id="PTHR16305:SF28">
    <property type="entry name" value="GUANYLATE CYCLASE DOMAIN-CONTAINING PROTEIN"/>
    <property type="match status" value="1"/>
</dbReference>
<dbReference type="SUPFAM" id="SSF52540">
    <property type="entry name" value="P-loop containing nucleoside triphosphate hydrolases"/>
    <property type="match status" value="1"/>
</dbReference>
<evidence type="ECO:0000259" key="3">
    <source>
        <dbReference type="SMART" id="SM01043"/>
    </source>
</evidence>
<dbReference type="Pfam" id="PF03704">
    <property type="entry name" value="BTAD"/>
    <property type="match status" value="1"/>
</dbReference>
<keyword evidence="5" id="KW-1185">Reference proteome</keyword>
<name>A0ABS5PMX8_9FIRM</name>
<evidence type="ECO:0000256" key="2">
    <source>
        <dbReference type="ARBA" id="ARBA00022840"/>
    </source>
</evidence>
<evidence type="ECO:0000313" key="4">
    <source>
        <dbReference type="EMBL" id="MBS7525754.1"/>
    </source>
</evidence>
<dbReference type="InterPro" id="IPR027417">
    <property type="entry name" value="P-loop_NTPase"/>
</dbReference>
<evidence type="ECO:0000313" key="5">
    <source>
        <dbReference type="Proteomes" id="UP000746471"/>
    </source>
</evidence>
<reference evidence="4 5" key="1">
    <citation type="submission" date="2021-05" db="EMBL/GenBank/DDBJ databases">
        <title>Fusibacter ferrireducens sp. nov., an anaerobic, sulfur- and Fe-reducing bacterium isolated from the mangrove sediment.</title>
        <authorList>
            <person name="Qiu D."/>
        </authorList>
    </citation>
    <scope>NUCLEOTIDE SEQUENCE [LARGE SCALE GENOMIC DNA]</scope>
    <source>
        <strain evidence="4 5">DSM 12116</strain>
    </source>
</reference>
<proteinExistence type="predicted"/>
<protein>
    <submittedName>
        <fullName evidence="4">AAA family ATPase</fullName>
    </submittedName>
</protein>
<dbReference type="SUPFAM" id="SSF48452">
    <property type="entry name" value="TPR-like"/>
    <property type="match status" value="2"/>
</dbReference>